<dbReference type="EMBL" id="JBFOLK010000009">
    <property type="protein sequence ID" value="KAL2487404.1"/>
    <property type="molecule type" value="Genomic_DNA"/>
</dbReference>
<name>A0ABD1RJV3_9LAMI</name>
<dbReference type="Proteomes" id="UP001604336">
    <property type="component" value="Unassembled WGS sequence"/>
</dbReference>
<reference evidence="2" key="1">
    <citation type="submission" date="2024-07" db="EMBL/GenBank/DDBJ databases">
        <title>Two chromosome-level genome assemblies of Korean endemic species Abeliophyllum distichum and Forsythia ovata (Oleaceae).</title>
        <authorList>
            <person name="Jang H."/>
        </authorList>
    </citation>
    <scope>NUCLEOTIDE SEQUENCE [LARGE SCALE GENOMIC DNA]</scope>
</reference>
<organism evidence="1 2">
    <name type="scientific">Abeliophyllum distichum</name>
    <dbReference type="NCBI Taxonomy" id="126358"/>
    <lineage>
        <taxon>Eukaryota</taxon>
        <taxon>Viridiplantae</taxon>
        <taxon>Streptophyta</taxon>
        <taxon>Embryophyta</taxon>
        <taxon>Tracheophyta</taxon>
        <taxon>Spermatophyta</taxon>
        <taxon>Magnoliopsida</taxon>
        <taxon>eudicotyledons</taxon>
        <taxon>Gunneridae</taxon>
        <taxon>Pentapetalae</taxon>
        <taxon>asterids</taxon>
        <taxon>lamiids</taxon>
        <taxon>Lamiales</taxon>
        <taxon>Oleaceae</taxon>
        <taxon>Forsythieae</taxon>
        <taxon>Abeliophyllum</taxon>
    </lineage>
</organism>
<proteinExistence type="predicted"/>
<protein>
    <submittedName>
        <fullName evidence="1">Zinc finger protein</fullName>
    </submittedName>
</protein>
<evidence type="ECO:0000313" key="2">
    <source>
        <dbReference type="Proteomes" id="UP001604336"/>
    </source>
</evidence>
<accession>A0ABD1RJV3</accession>
<sequence length="143" mass="16215">MIGKNKGICHSCRRQGHSLWECSNKHRCPVCGEGFVKWMEVEKRTVNLGRLFFCCTSNYGYFKWSDVSPIQKSVRYEGDSSGVSSVASVDNPVQTKDLSRIFKMFARISEEEEDVEISLNVTIQKGKYIAEENGKRKGPTGDH</sequence>
<comment type="caution">
    <text evidence="1">The sequence shown here is derived from an EMBL/GenBank/DDBJ whole genome shotgun (WGS) entry which is preliminary data.</text>
</comment>
<dbReference type="AlphaFoldDB" id="A0ABD1RJV3"/>
<gene>
    <name evidence="1" type="ORF">Adt_32160</name>
</gene>
<evidence type="ECO:0000313" key="1">
    <source>
        <dbReference type="EMBL" id="KAL2487404.1"/>
    </source>
</evidence>
<keyword evidence="2" id="KW-1185">Reference proteome</keyword>